<evidence type="ECO:0000313" key="3">
    <source>
        <dbReference type="WBParaSite" id="L893_g8756.t1"/>
    </source>
</evidence>
<proteinExistence type="predicted"/>
<feature type="region of interest" description="Disordered" evidence="1">
    <location>
        <begin position="1"/>
        <end position="26"/>
    </location>
</feature>
<evidence type="ECO:0000256" key="1">
    <source>
        <dbReference type="SAM" id="MobiDB-lite"/>
    </source>
</evidence>
<organism evidence="2 3">
    <name type="scientific">Steinernema glaseri</name>
    <dbReference type="NCBI Taxonomy" id="37863"/>
    <lineage>
        <taxon>Eukaryota</taxon>
        <taxon>Metazoa</taxon>
        <taxon>Ecdysozoa</taxon>
        <taxon>Nematoda</taxon>
        <taxon>Chromadorea</taxon>
        <taxon>Rhabditida</taxon>
        <taxon>Tylenchina</taxon>
        <taxon>Panagrolaimomorpha</taxon>
        <taxon>Strongyloidoidea</taxon>
        <taxon>Steinernematidae</taxon>
        <taxon>Steinernema</taxon>
    </lineage>
</organism>
<dbReference type="WBParaSite" id="L893_g8756.t1">
    <property type="protein sequence ID" value="L893_g8756.t1"/>
    <property type="gene ID" value="L893_g8756"/>
</dbReference>
<dbReference type="AlphaFoldDB" id="A0A1I8ASL8"/>
<name>A0A1I8ASL8_9BILA</name>
<accession>A0A1I8ASL8</accession>
<dbReference type="Proteomes" id="UP000095287">
    <property type="component" value="Unplaced"/>
</dbReference>
<feature type="compositionally biased region" description="Polar residues" evidence="1">
    <location>
        <begin position="12"/>
        <end position="26"/>
    </location>
</feature>
<keyword evidence="2" id="KW-1185">Reference proteome</keyword>
<protein>
    <submittedName>
        <fullName evidence="3">Ovule protein</fullName>
    </submittedName>
</protein>
<sequence length="147" mass="16532">MESEDDCHRPNPMNSGSELHRTTTVIGATMTPMRTSRRRCVHLPPKIGKSAEFIYMMSAREATPRQSVVQSALQGGVCCRYKRRRKIIMEVGVSFALSPLPKRITEKFKCTNAVHFKVPNGNHKGAISKKKHSYANCGLKNFANRNN</sequence>
<evidence type="ECO:0000313" key="2">
    <source>
        <dbReference type="Proteomes" id="UP000095287"/>
    </source>
</evidence>
<reference evidence="3" key="1">
    <citation type="submission" date="2016-11" db="UniProtKB">
        <authorList>
            <consortium name="WormBaseParasite"/>
        </authorList>
    </citation>
    <scope>IDENTIFICATION</scope>
</reference>